<dbReference type="GO" id="GO:0005930">
    <property type="term" value="C:axoneme"/>
    <property type="evidence" value="ECO:0007669"/>
    <property type="project" value="TreeGrafter"/>
</dbReference>
<keyword evidence="5" id="KW-1185">Reference proteome</keyword>
<feature type="domain" description="ODAD1 central coiled coil region" evidence="3">
    <location>
        <begin position="122"/>
        <end position="402"/>
    </location>
</feature>
<evidence type="ECO:0000313" key="5">
    <source>
        <dbReference type="Proteomes" id="UP000053875"/>
    </source>
</evidence>
<proteinExistence type="predicted"/>
<dbReference type="GO" id="GO:0036158">
    <property type="term" value="P:outer dynein arm assembly"/>
    <property type="evidence" value="ECO:0007669"/>
    <property type="project" value="TreeGrafter"/>
</dbReference>
<evidence type="ECO:0000256" key="2">
    <source>
        <dbReference type="SAM" id="Coils"/>
    </source>
</evidence>
<dbReference type="PANTHER" id="PTHR21694:SF18">
    <property type="entry name" value="COILED-COIL DOMAIN-CONTAINING PROTEIN 63"/>
    <property type="match status" value="1"/>
</dbReference>
<dbReference type="InterPro" id="IPR049258">
    <property type="entry name" value="ODAD1_CC"/>
</dbReference>
<feature type="coiled-coil region" evidence="2">
    <location>
        <begin position="311"/>
        <end position="405"/>
    </location>
</feature>
<feature type="coiled-coil region" evidence="2">
    <location>
        <begin position="81"/>
        <end position="208"/>
    </location>
</feature>
<dbReference type="STRING" id="118200.A0A093H428"/>
<evidence type="ECO:0000259" key="3">
    <source>
        <dbReference type="Pfam" id="PF21773"/>
    </source>
</evidence>
<reference evidence="4 5" key="1">
    <citation type="submission" date="2014-04" db="EMBL/GenBank/DDBJ databases">
        <title>Genome evolution of avian class.</title>
        <authorList>
            <person name="Zhang G."/>
            <person name="Li C."/>
        </authorList>
    </citation>
    <scope>NUCLEOTIDE SEQUENCE [LARGE SCALE GENOMIC DNA]</scope>
    <source>
        <strain evidence="4">BGI_N307</strain>
    </source>
</reference>
<sequence length="503" mass="58839">EMRRLQKQIGIAAEKRKSYGAHVKRQLQAQQNEIKSLTQGHLEVALTMRQIMTSRSPILADRNRVKINRLLQIKSQNEAVIRERKAQLAELDKQILELEKEIAKQKQRTVKAKQAKDSKLLQKKIEMLEKRLYNVTVRFNTNLARNNKLREEIENMRIQKAVLDNVYWKLHNKLEQQRQRMNTAMEQCAEAKEQQMEALSTIDEIKKRNLQETIQYREELEKLKYIPIKETKLRNFMVSKLTDRSRLEEKGKKEKALKAAERARKRQWESMESRKVCYKLLMEMSEDNDIDQLMNTFMKREDKNFSSFSYSIKLQDDVEKLKQQINDVQMKISALTTDQKHAESGSLRVLKELKAKLTETITEANLCEENLKETSKILGQKKSDMEALLKEIRGDNEIIEQLKETGQITHHSLVQFFGVLERMTNELLLKESILRYILAEGSDEPQSFISPLLGGTGLTQETDQTQLQLRPPALDRAVDVIAALEEPLDHQQLRQLVLQSYQQ</sequence>
<feature type="non-terminal residue" evidence="4">
    <location>
        <position position="503"/>
    </location>
</feature>
<evidence type="ECO:0000313" key="4">
    <source>
        <dbReference type="EMBL" id="KFV77323.1"/>
    </source>
</evidence>
<dbReference type="Proteomes" id="UP000053875">
    <property type="component" value="Unassembled WGS sequence"/>
</dbReference>
<gene>
    <name evidence="4" type="ORF">N307_00918</name>
</gene>
<name>A0A093H428_DRYPU</name>
<dbReference type="PANTHER" id="PTHR21694">
    <property type="entry name" value="COILED-COIL DOMAIN-CONTAINING PROTEIN 63"/>
    <property type="match status" value="1"/>
</dbReference>
<dbReference type="GO" id="GO:0003341">
    <property type="term" value="P:cilium movement"/>
    <property type="evidence" value="ECO:0007669"/>
    <property type="project" value="TreeGrafter"/>
</dbReference>
<feature type="non-terminal residue" evidence="4">
    <location>
        <position position="1"/>
    </location>
</feature>
<dbReference type="EMBL" id="KL217402">
    <property type="protein sequence ID" value="KFV77323.1"/>
    <property type="molecule type" value="Genomic_DNA"/>
</dbReference>
<dbReference type="Pfam" id="PF21773">
    <property type="entry name" value="ODAD1_CC"/>
    <property type="match status" value="1"/>
</dbReference>
<evidence type="ECO:0000256" key="1">
    <source>
        <dbReference type="ARBA" id="ARBA00023054"/>
    </source>
</evidence>
<accession>A0A093H428</accession>
<dbReference type="InterPro" id="IPR051876">
    <property type="entry name" value="ODA-DC/CCD"/>
</dbReference>
<keyword evidence="1 2" id="KW-0175">Coiled coil</keyword>
<organism evidence="4 5">
    <name type="scientific">Dryobates pubescens</name>
    <name type="common">Downy woodpecker</name>
    <name type="synonym">Picoides pubescens</name>
    <dbReference type="NCBI Taxonomy" id="118200"/>
    <lineage>
        <taxon>Eukaryota</taxon>
        <taxon>Metazoa</taxon>
        <taxon>Chordata</taxon>
        <taxon>Craniata</taxon>
        <taxon>Vertebrata</taxon>
        <taxon>Euteleostomi</taxon>
        <taxon>Archelosauria</taxon>
        <taxon>Archosauria</taxon>
        <taxon>Dinosauria</taxon>
        <taxon>Saurischia</taxon>
        <taxon>Theropoda</taxon>
        <taxon>Coelurosauria</taxon>
        <taxon>Aves</taxon>
        <taxon>Neognathae</taxon>
        <taxon>Neoaves</taxon>
        <taxon>Telluraves</taxon>
        <taxon>Coraciimorphae</taxon>
        <taxon>Piciformes</taxon>
        <taxon>Picidae</taxon>
        <taxon>Dryobates</taxon>
    </lineage>
</organism>
<protein>
    <submittedName>
        <fullName evidence="4">Coiled-coil domain-containing protein 63</fullName>
    </submittedName>
</protein>
<dbReference type="AlphaFoldDB" id="A0A093H428"/>